<dbReference type="RefSeq" id="WP_003925600.1">
    <property type="nucleotide sequence ID" value="NZ_AGVE01000046.1"/>
</dbReference>
<keyword evidence="2" id="KW-1185">Reference proteome</keyword>
<comment type="caution">
    <text evidence="1">The sequence shown here is derived from an EMBL/GenBank/DDBJ whole genome shotgun (WGS) entry which is preliminary data.</text>
</comment>
<reference evidence="1 2" key="1">
    <citation type="submission" date="2011-11" db="EMBL/GenBank/DDBJ databases">
        <authorList>
            <consortium name="Tuberculosis Structural Genomics Consortium"/>
            <person name="Ioerger T.R."/>
        </authorList>
    </citation>
    <scope>NUCLEOTIDE SEQUENCE [LARGE SCALE GENOMIC DNA]</scope>
    <source>
        <strain evidence="2">ATCC 19527 / DSM 44167 / CIP 105390 / JCM 6362 / NCTC 10409 / 316</strain>
    </source>
</reference>
<accession>G7CIK4</accession>
<dbReference type="EMBL" id="AGVE01000046">
    <property type="protein sequence ID" value="EHI11333.1"/>
    <property type="molecule type" value="Genomic_DNA"/>
</dbReference>
<dbReference type="PATRIC" id="fig|1078020.3.peg.2076"/>
<evidence type="ECO:0000313" key="2">
    <source>
        <dbReference type="Proteomes" id="UP000004915"/>
    </source>
</evidence>
<dbReference type="AlphaFoldDB" id="G7CIK4"/>
<gene>
    <name evidence="1" type="ORF">KEK_10578</name>
</gene>
<evidence type="ECO:0000313" key="1">
    <source>
        <dbReference type="EMBL" id="EHI11333.1"/>
    </source>
</evidence>
<organism evidence="1 2">
    <name type="scientific">Mycolicibacterium thermoresistibile (strain ATCC 19527 / DSM 44167 / CIP 105390 / JCM 6362 / NCTC 10409 / 316)</name>
    <name type="common">Mycobacterium thermoresistibile</name>
    <dbReference type="NCBI Taxonomy" id="1078020"/>
    <lineage>
        <taxon>Bacteria</taxon>
        <taxon>Bacillati</taxon>
        <taxon>Actinomycetota</taxon>
        <taxon>Actinomycetes</taxon>
        <taxon>Mycobacteriales</taxon>
        <taxon>Mycobacteriaceae</taxon>
        <taxon>Mycolicibacterium</taxon>
    </lineage>
</organism>
<name>G7CIK4_MYCT3</name>
<sequence length="46" mass="4722">MTTIGHDRASTGLEGGEAAVLRQLMAARRSCRAFIPPADPPASGQG</sequence>
<protein>
    <submittedName>
        <fullName evidence="1">Uncharacterized protein</fullName>
    </submittedName>
</protein>
<dbReference type="Proteomes" id="UP000004915">
    <property type="component" value="Unassembled WGS sequence"/>
</dbReference>
<proteinExistence type="predicted"/>